<dbReference type="PROSITE" id="PS51371">
    <property type="entry name" value="CBS"/>
    <property type="match status" value="2"/>
</dbReference>
<keyword evidence="3 9" id="KW-0813">Transport</keyword>
<dbReference type="Pfam" id="PF01769">
    <property type="entry name" value="MgtE"/>
    <property type="match status" value="1"/>
</dbReference>
<keyword evidence="7 9" id="KW-0472">Membrane</keyword>
<dbReference type="SUPFAM" id="SSF161093">
    <property type="entry name" value="MgtE membrane domain-like"/>
    <property type="match status" value="1"/>
</dbReference>
<sequence>MQSRSRQELQELVREQLQVLLEQENFQGAKALLVPVQFADITEAIEGLPEAMQAIAFRLLSKEEAIEVFEYPDPSVQQTLVEDFKRQDVQYIVDRMSPDDRARLFDELPAKVVRRLLQQLSPLERDATALLLGYTPNTAGRIMTPEYLSLKENVTVAQALEQIRSLANLRETIYYMYVIDDASRLTGILSLRDLIVAQPDQTIGSIMTREVVFVNTNTDQEEVARTIQHYDFMAIPVVDTEQRLVGIVTVDDVLDILEQETTEDIHALGGLESGGDNYFQTNLFTVARKRVVWLLILLVTNSATAAVITNQEDILEKVVALTAFIPLLIDTGGNVGAQSSTVVIRGLNTEEVRPKEALGIVKREAIAGILLGTMLGIVVVIWAFFLQGNWLVAIAVGISLFSICILASVSGSALPFLFRSLGLDPALMSAPFITTAVDVLGVLIYLNIARWILSFS</sequence>
<keyword evidence="6 9" id="KW-1133">Transmembrane helix</keyword>
<dbReference type="GO" id="GO:0015095">
    <property type="term" value="F:magnesium ion transmembrane transporter activity"/>
    <property type="evidence" value="ECO:0007669"/>
    <property type="project" value="UniProtKB-UniRule"/>
</dbReference>
<evidence type="ECO:0000259" key="10">
    <source>
        <dbReference type="PROSITE" id="PS51371"/>
    </source>
</evidence>
<dbReference type="GO" id="GO:0005886">
    <property type="term" value="C:plasma membrane"/>
    <property type="evidence" value="ECO:0007669"/>
    <property type="project" value="UniProtKB-SubCell"/>
</dbReference>
<evidence type="ECO:0000256" key="3">
    <source>
        <dbReference type="ARBA" id="ARBA00022448"/>
    </source>
</evidence>
<evidence type="ECO:0000256" key="4">
    <source>
        <dbReference type="ARBA" id="ARBA00022692"/>
    </source>
</evidence>
<dbReference type="Gene3D" id="1.25.60.10">
    <property type="entry name" value="MgtE N-terminal domain-like"/>
    <property type="match status" value="1"/>
</dbReference>
<dbReference type="SMART" id="SM00116">
    <property type="entry name" value="CBS"/>
    <property type="match status" value="2"/>
</dbReference>
<dbReference type="AlphaFoldDB" id="A0A8J7L4H9"/>
<dbReference type="InterPro" id="IPR038076">
    <property type="entry name" value="MgtE_N_sf"/>
</dbReference>
<dbReference type="SUPFAM" id="SSF54631">
    <property type="entry name" value="CBS-domain pair"/>
    <property type="match status" value="1"/>
</dbReference>
<gene>
    <name evidence="11" type="primary">mgtE</name>
    <name evidence="11" type="ORF">I8751_06545</name>
</gene>
<feature type="transmembrane region" description="Helical" evidence="9">
    <location>
        <begin position="365"/>
        <end position="385"/>
    </location>
</feature>
<proteinExistence type="inferred from homology"/>
<dbReference type="PANTHER" id="PTHR43773">
    <property type="entry name" value="MAGNESIUM TRANSPORTER MGTE"/>
    <property type="match status" value="1"/>
</dbReference>
<dbReference type="NCBIfam" id="TIGR00400">
    <property type="entry name" value="mgtE"/>
    <property type="match status" value="1"/>
</dbReference>
<protein>
    <recommendedName>
        <fullName evidence="9">Magnesium transporter MgtE</fullName>
    </recommendedName>
</protein>
<keyword evidence="12" id="KW-1185">Reference proteome</keyword>
<feature type="domain" description="CBS" evidence="10">
    <location>
        <begin position="207"/>
        <end position="263"/>
    </location>
</feature>
<dbReference type="InterPro" id="IPR000644">
    <property type="entry name" value="CBS_dom"/>
</dbReference>
<dbReference type="CDD" id="cd04606">
    <property type="entry name" value="CBS_pair_Mg_transporter"/>
    <property type="match status" value="1"/>
</dbReference>
<accession>A0A8J7L4H9</accession>
<evidence type="ECO:0000256" key="7">
    <source>
        <dbReference type="ARBA" id="ARBA00023136"/>
    </source>
</evidence>
<dbReference type="Pfam" id="PF03448">
    <property type="entry name" value="MgtE_N"/>
    <property type="match status" value="1"/>
</dbReference>
<keyword evidence="9" id="KW-1003">Cell membrane</keyword>
<evidence type="ECO:0000256" key="9">
    <source>
        <dbReference type="RuleBase" id="RU362011"/>
    </source>
</evidence>
<dbReference type="Gene3D" id="3.10.580.10">
    <property type="entry name" value="CBS-domain"/>
    <property type="match status" value="1"/>
</dbReference>
<keyword evidence="4 9" id="KW-0812">Transmembrane</keyword>
<dbReference type="Gene3D" id="1.10.357.20">
    <property type="entry name" value="SLC41 divalent cation transporters, integral membrane domain"/>
    <property type="match status" value="1"/>
</dbReference>
<keyword evidence="5 9" id="KW-0460">Magnesium</keyword>
<comment type="function">
    <text evidence="9">Acts as a magnesium transporter.</text>
</comment>
<dbReference type="InterPro" id="IPR006667">
    <property type="entry name" value="SLC41_membr_dom"/>
</dbReference>
<evidence type="ECO:0000256" key="2">
    <source>
        <dbReference type="ARBA" id="ARBA00009749"/>
    </source>
</evidence>
<dbReference type="InterPro" id="IPR046342">
    <property type="entry name" value="CBS_dom_sf"/>
</dbReference>
<dbReference type="Pfam" id="PF00571">
    <property type="entry name" value="CBS"/>
    <property type="match status" value="2"/>
</dbReference>
<feature type="domain" description="CBS" evidence="10">
    <location>
        <begin position="143"/>
        <end position="205"/>
    </location>
</feature>
<feature type="transmembrane region" description="Helical" evidence="9">
    <location>
        <begin position="430"/>
        <end position="453"/>
    </location>
</feature>
<dbReference type="PANTHER" id="PTHR43773:SF1">
    <property type="entry name" value="MAGNESIUM TRANSPORTER MGTE"/>
    <property type="match status" value="1"/>
</dbReference>
<reference evidence="11 12" key="1">
    <citation type="journal article" date="2021" name="Int. J. Syst. Evol. Microbiol.">
        <title>Amazonocrinis nigriterrae gen. nov., sp. nov., Atlanticothrix silvestris gen. nov., sp. nov. and Dendronalium phyllosphericum gen. nov., sp. nov., nostocacean cyanobacteria from Brazilian environments.</title>
        <authorList>
            <person name="Alvarenga D.O."/>
            <person name="Andreote A.P.D."/>
            <person name="Branco L.H.Z."/>
            <person name="Delbaje E."/>
            <person name="Cruz R.B."/>
            <person name="Varani A.M."/>
            <person name="Fiore M.F."/>
        </authorList>
    </citation>
    <scope>NUCLEOTIDE SEQUENCE [LARGE SCALE GENOMIC DNA]</scope>
    <source>
        <strain evidence="11 12">CENA357</strain>
    </source>
</reference>
<feature type="transmembrane region" description="Helical" evidence="9">
    <location>
        <begin position="291"/>
        <end position="309"/>
    </location>
</feature>
<evidence type="ECO:0000256" key="5">
    <source>
        <dbReference type="ARBA" id="ARBA00022842"/>
    </source>
</evidence>
<comment type="subcellular location">
    <subcellularLocation>
        <location evidence="9">Cell membrane</location>
        <topology evidence="9">Multi-pass membrane protein</topology>
    </subcellularLocation>
    <subcellularLocation>
        <location evidence="1">Membrane</location>
        <topology evidence="1">Multi-pass membrane protein</topology>
    </subcellularLocation>
</comment>
<dbReference type="InterPro" id="IPR006669">
    <property type="entry name" value="MgtE_transporter"/>
</dbReference>
<dbReference type="Proteomes" id="UP000599391">
    <property type="component" value="Unassembled WGS sequence"/>
</dbReference>
<comment type="caution">
    <text evidence="11">The sequence shown here is derived from an EMBL/GenBank/DDBJ whole genome shotgun (WGS) entry which is preliminary data.</text>
</comment>
<dbReference type="RefSeq" id="WP_214438353.1">
    <property type="nucleotide sequence ID" value="NZ_JAECZB010000009.1"/>
</dbReference>
<keyword evidence="8" id="KW-0129">CBS domain</keyword>
<dbReference type="InterPro" id="IPR006668">
    <property type="entry name" value="Mg_transptr_MgtE_intracell_dom"/>
</dbReference>
<dbReference type="SMART" id="SM00924">
    <property type="entry name" value="MgtE_N"/>
    <property type="match status" value="1"/>
</dbReference>
<evidence type="ECO:0000256" key="8">
    <source>
        <dbReference type="PROSITE-ProRule" id="PRU00703"/>
    </source>
</evidence>
<dbReference type="GO" id="GO:0046872">
    <property type="term" value="F:metal ion binding"/>
    <property type="evidence" value="ECO:0007669"/>
    <property type="project" value="UniProtKB-KW"/>
</dbReference>
<evidence type="ECO:0000313" key="12">
    <source>
        <dbReference type="Proteomes" id="UP000599391"/>
    </source>
</evidence>
<evidence type="ECO:0000313" key="11">
    <source>
        <dbReference type="EMBL" id="MBH8552037.1"/>
    </source>
</evidence>
<comment type="similarity">
    <text evidence="2 9">Belongs to the SLC41A transporter family.</text>
</comment>
<dbReference type="EMBL" id="JAECZB010000009">
    <property type="protein sequence ID" value="MBH8552037.1"/>
    <property type="molecule type" value="Genomic_DNA"/>
</dbReference>
<feature type="transmembrane region" description="Helical" evidence="9">
    <location>
        <begin position="391"/>
        <end position="418"/>
    </location>
</feature>
<evidence type="ECO:0000256" key="6">
    <source>
        <dbReference type="ARBA" id="ARBA00022989"/>
    </source>
</evidence>
<comment type="subunit">
    <text evidence="9">Homodimer.</text>
</comment>
<dbReference type="SUPFAM" id="SSF158791">
    <property type="entry name" value="MgtE N-terminal domain-like"/>
    <property type="match status" value="1"/>
</dbReference>
<evidence type="ECO:0000256" key="1">
    <source>
        <dbReference type="ARBA" id="ARBA00004141"/>
    </source>
</evidence>
<keyword evidence="9" id="KW-0479">Metal-binding</keyword>
<name>A0A8J7L4H9_9CYAN</name>
<dbReference type="InterPro" id="IPR036739">
    <property type="entry name" value="SLC41_membr_dom_sf"/>
</dbReference>
<comment type="caution">
    <text evidence="9">Lacks conserved residue(s) required for the propagation of feature annotation.</text>
</comment>
<organism evidence="11 12">
    <name type="scientific">Atlanticothrix silvestris CENA357</name>
    <dbReference type="NCBI Taxonomy" id="1725252"/>
    <lineage>
        <taxon>Bacteria</taxon>
        <taxon>Bacillati</taxon>
        <taxon>Cyanobacteriota</taxon>
        <taxon>Cyanophyceae</taxon>
        <taxon>Nostocales</taxon>
        <taxon>Nodulariaceae</taxon>
        <taxon>Atlanticothrix</taxon>
        <taxon>Atlanticothrix silvestris</taxon>
    </lineage>
</organism>